<dbReference type="Pfam" id="PF22640">
    <property type="entry name" value="ManC_GMP_beta-helix"/>
    <property type="match status" value="1"/>
</dbReference>
<dbReference type="Pfam" id="PF00483">
    <property type="entry name" value="NTP_transferase"/>
    <property type="match status" value="1"/>
</dbReference>
<accession>C5BZ79</accession>
<dbReference type="Proteomes" id="UP000007962">
    <property type="component" value="Chromosome"/>
</dbReference>
<dbReference type="GO" id="GO:0008928">
    <property type="term" value="F:mannose-1-phosphate guanylyltransferase (GDP) activity"/>
    <property type="evidence" value="ECO:0007669"/>
    <property type="project" value="UniProtKB-EC"/>
</dbReference>
<dbReference type="InterPro" id="IPR029044">
    <property type="entry name" value="Nucleotide-diphossugar_trans"/>
</dbReference>
<sequence>MQSAPEQAAPEVGGPIEDLYAVVPAGGAGTRLWPLSRRAHPKFLLDLTGSGRTLLQGTWDRLQPLTGPDRVVVVTGRAHAGAVAEQLPDLPADALLAEPSPRDSMAAIGLAAAVLAHRHGDVVLASFAADHVIHGEAAFAQAVGAAVAAARDGAVATIGIAATTPSTAFGYIEVGEPLPGAAGERGARGVVAFREKPDAATAAEYVADGRHRWNAGMFVVRARVLLDHLAQQRPELAAGLTEIAAAWDTPAEPDTLARVWPTLEKIAIDYAIAEPVAAAGGVAVAPGDFAWDDVGDWDSLGALLAPDAGGVHVLGDADATLVRDSAGAVVVAAGARTVTVLGVPDAVVVDTPDALLVTTRDQAQGVKRAVDALAERGADRLL</sequence>
<feature type="domain" description="MannoseP isomerase/GMP-like beta-helix" evidence="2">
    <location>
        <begin position="324"/>
        <end position="373"/>
    </location>
</feature>
<proteinExistence type="predicted"/>
<dbReference type="SUPFAM" id="SSF53448">
    <property type="entry name" value="Nucleotide-diphospho-sugar transferases"/>
    <property type="match status" value="1"/>
</dbReference>
<dbReference type="InterPro" id="IPR051161">
    <property type="entry name" value="Mannose-6P_isomerase_type2"/>
</dbReference>
<dbReference type="GO" id="GO:0009298">
    <property type="term" value="P:GDP-mannose biosynthetic process"/>
    <property type="evidence" value="ECO:0007669"/>
    <property type="project" value="TreeGrafter"/>
</dbReference>
<protein>
    <submittedName>
        <fullName evidence="3">Mannose-1-phosphate guanylyltransferase (GDP)</fullName>
        <ecNumber evidence="3">2.7.7.22</ecNumber>
    </submittedName>
</protein>
<dbReference type="InterPro" id="IPR005835">
    <property type="entry name" value="NTP_transferase_dom"/>
</dbReference>
<dbReference type="OrthoDB" id="9806359at2"/>
<dbReference type="PANTHER" id="PTHR46390:SF1">
    <property type="entry name" value="MANNOSE-1-PHOSPHATE GUANYLYLTRANSFERASE"/>
    <property type="match status" value="1"/>
</dbReference>
<dbReference type="EC" id="2.7.7.22" evidence="3"/>
<dbReference type="RefSeq" id="WP_015883434.1">
    <property type="nucleotide sequence ID" value="NC_012669.1"/>
</dbReference>
<gene>
    <name evidence="3" type="ordered locus">Bcav_2949</name>
</gene>
<keyword evidence="3" id="KW-0808">Transferase</keyword>
<reference evidence="3 4" key="1">
    <citation type="journal article" date="2009" name="Stand. Genomic Sci.">
        <title>Complete genome sequence of Beutenbergia cavernae type strain (HKI 0122).</title>
        <authorList>
            <person name="Land M."/>
            <person name="Pukall R."/>
            <person name="Abt B."/>
            <person name="Goker M."/>
            <person name="Rohde M."/>
            <person name="Glavina Del Rio T."/>
            <person name="Tice H."/>
            <person name="Copeland A."/>
            <person name="Cheng J.F."/>
            <person name="Lucas S."/>
            <person name="Chen F."/>
            <person name="Nolan M."/>
            <person name="Bruce D."/>
            <person name="Goodwin L."/>
            <person name="Pitluck S."/>
            <person name="Ivanova N."/>
            <person name="Mavromatis K."/>
            <person name="Ovchinnikova G."/>
            <person name="Pati A."/>
            <person name="Chen A."/>
            <person name="Palaniappan K."/>
            <person name="Hauser L."/>
            <person name="Chang Y.J."/>
            <person name="Jefferies C.C."/>
            <person name="Saunders E."/>
            <person name="Brettin T."/>
            <person name="Detter J.C."/>
            <person name="Han C."/>
            <person name="Chain P."/>
            <person name="Bristow J."/>
            <person name="Eisen J.A."/>
            <person name="Markowitz V."/>
            <person name="Hugenholtz P."/>
            <person name="Kyrpides N.C."/>
            <person name="Klenk H.P."/>
            <person name="Lapidus A."/>
        </authorList>
    </citation>
    <scope>NUCLEOTIDE SEQUENCE [LARGE SCALE GENOMIC DNA]</scope>
    <source>
        <strain evidence="4">ATCC BAA-8 / DSM 12333 / NBRC 16432</strain>
    </source>
</reference>
<evidence type="ECO:0000313" key="4">
    <source>
        <dbReference type="Proteomes" id="UP000007962"/>
    </source>
</evidence>
<dbReference type="STRING" id="471853.Bcav_2949"/>
<keyword evidence="4" id="KW-1185">Reference proteome</keyword>
<dbReference type="InterPro" id="IPR049577">
    <property type="entry name" value="GMPP_N"/>
</dbReference>
<feature type="domain" description="Nucleotidyl transferase" evidence="1">
    <location>
        <begin position="21"/>
        <end position="300"/>
    </location>
</feature>
<dbReference type="GO" id="GO:0004475">
    <property type="term" value="F:mannose-1-phosphate guanylyltransferase (GTP) activity"/>
    <property type="evidence" value="ECO:0007669"/>
    <property type="project" value="InterPro"/>
</dbReference>
<name>C5BZ79_BEUC1</name>
<keyword evidence="3" id="KW-0548">Nucleotidyltransferase</keyword>
<dbReference type="HOGENOM" id="CLU_035527_0_1_11"/>
<dbReference type="InterPro" id="IPR054566">
    <property type="entry name" value="ManC/GMP-like_b-helix"/>
</dbReference>
<dbReference type="eggNOG" id="COG0836">
    <property type="taxonomic scope" value="Bacteria"/>
</dbReference>
<evidence type="ECO:0000313" key="3">
    <source>
        <dbReference type="EMBL" id="ACQ81194.1"/>
    </source>
</evidence>
<dbReference type="PANTHER" id="PTHR46390">
    <property type="entry name" value="MANNOSE-1-PHOSPHATE GUANYLYLTRANSFERASE"/>
    <property type="match status" value="1"/>
</dbReference>
<dbReference type="CDD" id="cd02509">
    <property type="entry name" value="GDP-M1P_Guanylyltransferase"/>
    <property type="match status" value="1"/>
</dbReference>
<dbReference type="EMBL" id="CP001618">
    <property type="protein sequence ID" value="ACQ81194.1"/>
    <property type="molecule type" value="Genomic_DNA"/>
</dbReference>
<organism evidence="3 4">
    <name type="scientific">Beutenbergia cavernae (strain ATCC BAA-8 / DSM 12333 / CCUG 43141 / JCM 11478 / NBRC 16432 / NCIMB 13614 / HKI 0122)</name>
    <dbReference type="NCBI Taxonomy" id="471853"/>
    <lineage>
        <taxon>Bacteria</taxon>
        <taxon>Bacillati</taxon>
        <taxon>Actinomycetota</taxon>
        <taxon>Actinomycetes</taxon>
        <taxon>Micrococcales</taxon>
        <taxon>Beutenbergiaceae</taxon>
        <taxon>Beutenbergia</taxon>
    </lineage>
</organism>
<dbReference type="Gene3D" id="3.90.550.10">
    <property type="entry name" value="Spore Coat Polysaccharide Biosynthesis Protein SpsA, Chain A"/>
    <property type="match status" value="1"/>
</dbReference>
<evidence type="ECO:0000259" key="1">
    <source>
        <dbReference type="Pfam" id="PF00483"/>
    </source>
</evidence>
<dbReference type="AlphaFoldDB" id="C5BZ79"/>
<evidence type="ECO:0000259" key="2">
    <source>
        <dbReference type="Pfam" id="PF22640"/>
    </source>
</evidence>
<dbReference type="SUPFAM" id="SSF159283">
    <property type="entry name" value="Guanosine diphospho-D-mannose pyrophosphorylase/mannose-6-phosphate isomerase linker domain"/>
    <property type="match status" value="1"/>
</dbReference>
<dbReference type="KEGG" id="bcv:Bcav_2949"/>